<evidence type="ECO:0000313" key="1">
    <source>
        <dbReference type="EMBL" id="VDM04350.1"/>
    </source>
</evidence>
<reference evidence="3" key="1">
    <citation type="submission" date="2016-06" db="UniProtKB">
        <authorList>
            <consortium name="WormBaseParasite"/>
        </authorList>
    </citation>
    <scope>IDENTIFICATION</scope>
</reference>
<accession>A0A183TNB6</accession>
<gene>
    <name evidence="1" type="ORF">SSLN_LOCUS17964</name>
</gene>
<reference evidence="1 2" key="2">
    <citation type="submission" date="2018-11" db="EMBL/GenBank/DDBJ databases">
        <authorList>
            <consortium name="Pathogen Informatics"/>
        </authorList>
    </citation>
    <scope>NUCLEOTIDE SEQUENCE [LARGE SCALE GENOMIC DNA]</scope>
    <source>
        <strain evidence="1 2">NST_G2</strain>
    </source>
</reference>
<evidence type="ECO:0000313" key="3">
    <source>
        <dbReference type="WBParaSite" id="SSLN_0001864201-mRNA-1"/>
    </source>
</evidence>
<evidence type="ECO:0000313" key="2">
    <source>
        <dbReference type="Proteomes" id="UP000275846"/>
    </source>
</evidence>
<dbReference type="Proteomes" id="UP000275846">
    <property type="component" value="Unassembled WGS sequence"/>
</dbReference>
<keyword evidence="2" id="KW-1185">Reference proteome</keyword>
<dbReference type="AlphaFoldDB" id="A0A183TNB6"/>
<sequence>MKVFELLRLVFVHRPGLRIIQQRRQDDSFVHLELATEAETTSIPDDVLQANEGLAGFGDLVVDLIVNFGAAGEVANQENTSEDLPGDVEQRYSSVDITELAVPFFLKRWTIVASLKSYGTHPWRLIS</sequence>
<dbReference type="WBParaSite" id="SSLN_0001864201-mRNA-1">
    <property type="protein sequence ID" value="SSLN_0001864201-mRNA-1"/>
    <property type="gene ID" value="SSLN_0001864201"/>
</dbReference>
<name>A0A183TNB6_SCHSO</name>
<organism evidence="3">
    <name type="scientific">Schistocephalus solidus</name>
    <name type="common">Tapeworm</name>
    <dbReference type="NCBI Taxonomy" id="70667"/>
    <lineage>
        <taxon>Eukaryota</taxon>
        <taxon>Metazoa</taxon>
        <taxon>Spiralia</taxon>
        <taxon>Lophotrochozoa</taxon>
        <taxon>Platyhelminthes</taxon>
        <taxon>Cestoda</taxon>
        <taxon>Eucestoda</taxon>
        <taxon>Diphyllobothriidea</taxon>
        <taxon>Diphyllobothriidae</taxon>
        <taxon>Schistocephalus</taxon>
    </lineage>
</organism>
<protein>
    <submittedName>
        <fullName evidence="1 3">Uncharacterized protein</fullName>
    </submittedName>
</protein>
<dbReference type="EMBL" id="UYSU01043430">
    <property type="protein sequence ID" value="VDM04350.1"/>
    <property type="molecule type" value="Genomic_DNA"/>
</dbReference>
<proteinExistence type="predicted"/>